<dbReference type="Pfam" id="PF07690">
    <property type="entry name" value="MFS_1"/>
    <property type="match status" value="1"/>
</dbReference>
<reference evidence="3" key="1">
    <citation type="submission" date="2021-05" db="EMBL/GenBank/DDBJ databases">
        <title>The genome of the haptophyte Pavlova lutheri (Diacronema luteri, Pavlovales) - a model for lipid biosynthesis in eukaryotic algae.</title>
        <authorList>
            <person name="Hulatt C.J."/>
            <person name="Posewitz M.C."/>
        </authorList>
    </citation>
    <scope>NUCLEOTIDE SEQUENCE</scope>
    <source>
        <strain evidence="3">NIVA-4/92</strain>
    </source>
</reference>
<keyword evidence="2" id="KW-0812">Transmembrane</keyword>
<evidence type="ECO:0000313" key="3">
    <source>
        <dbReference type="EMBL" id="KAG8465718.1"/>
    </source>
</evidence>
<feature type="region of interest" description="Disordered" evidence="1">
    <location>
        <begin position="225"/>
        <end position="246"/>
    </location>
</feature>
<feature type="transmembrane region" description="Helical" evidence="2">
    <location>
        <begin position="139"/>
        <end position="164"/>
    </location>
</feature>
<dbReference type="Gene3D" id="1.20.1250.20">
    <property type="entry name" value="MFS general substrate transporter like domains"/>
    <property type="match status" value="2"/>
</dbReference>
<dbReference type="PANTHER" id="PTHR23525">
    <property type="entry name" value="TRANSPORTER, PUTATIVE-RELATED"/>
    <property type="match status" value="1"/>
</dbReference>
<feature type="transmembrane region" description="Helical" evidence="2">
    <location>
        <begin position="104"/>
        <end position="127"/>
    </location>
</feature>
<feature type="compositionally biased region" description="Acidic residues" evidence="1">
    <location>
        <begin position="305"/>
        <end position="334"/>
    </location>
</feature>
<dbReference type="PANTHER" id="PTHR23525:SF1">
    <property type="entry name" value="NODULIN-LIKE DOMAIN-CONTAINING PROTEIN"/>
    <property type="match status" value="1"/>
</dbReference>
<feature type="transmembrane region" description="Helical" evidence="2">
    <location>
        <begin position="490"/>
        <end position="510"/>
    </location>
</feature>
<keyword evidence="2" id="KW-1133">Transmembrane helix</keyword>
<dbReference type="GO" id="GO:0022857">
    <property type="term" value="F:transmembrane transporter activity"/>
    <property type="evidence" value="ECO:0007669"/>
    <property type="project" value="InterPro"/>
</dbReference>
<accession>A0A8J5XJD8</accession>
<feature type="region of interest" description="Disordered" evidence="1">
    <location>
        <begin position="281"/>
        <end position="383"/>
    </location>
</feature>
<dbReference type="Proteomes" id="UP000751190">
    <property type="component" value="Unassembled WGS sequence"/>
</dbReference>
<feature type="transmembrane region" description="Helical" evidence="2">
    <location>
        <begin position="80"/>
        <end position="98"/>
    </location>
</feature>
<sequence length="634" mass="63552">MAAGNPHRNVRLSIAFTFALYAARGLWQSTVLPLYVVQLSGGSKGLMGFIQSAQGLATLAVAGPAGWASDRLGRSRVLRASGVCGLCAVLCTLCAVRWSSLRVLAAALALWGLFSGAHTPALGALIADSAAGAPLARLYVMRQIALQVATALGPAVALCAFAAAPRTPGGAPGGAAGAAPLWDQRACALLVAAGAAAQGISCVMLFALSDVTGGDDAVAFAGARSPCRRAPPRGAERSSAGATMAPALTARAPHEISPREIAPAVEAAPAHAADAIDVDAASDGRAAASSPAASSPAASSLGEEGGAEEDGGGGDWVGEEGGEADAADEAECDASEPVSIAPDELPLPSAIPIGRPASSAASPRAHAHEPSARPRSGSSARDVSHGAFALPDLASAEVSARAGDGGDEAGRAAERAAARTRTVAWLLVSADVLSGLSSGLSVRFFPLFFAERLGLGPVQINALYVLTPLLTALANGAAGRLARTAGQAQTALLLRSVSLCCLLAIIALHATRGAGSGASIVALYCVRCCTLYSARPLTRAILMAIVHKHERGRWQSMESLTSFGWSGSAALGGVLIDTRGYGAALGATALLQLLSLALLAPLGALTPRAANGGGSWRRAKWAREAAEPLLAASS</sequence>
<dbReference type="OMA" id="FEGCYMG"/>
<evidence type="ECO:0000313" key="4">
    <source>
        <dbReference type="Proteomes" id="UP000751190"/>
    </source>
</evidence>
<comment type="caution">
    <text evidence="3">The sequence shown here is derived from an EMBL/GenBank/DDBJ whole genome shotgun (WGS) entry which is preliminary data.</text>
</comment>
<feature type="transmembrane region" description="Helical" evidence="2">
    <location>
        <begin position="188"/>
        <end position="208"/>
    </location>
</feature>
<feature type="compositionally biased region" description="Low complexity" evidence="1">
    <location>
        <begin position="281"/>
        <end position="302"/>
    </location>
</feature>
<dbReference type="AlphaFoldDB" id="A0A8J5XJD8"/>
<protein>
    <submittedName>
        <fullName evidence="3">Uncharacterized protein</fullName>
    </submittedName>
</protein>
<dbReference type="EMBL" id="JAGTXO010000009">
    <property type="protein sequence ID" value="KAG8465718.1"/>
    <property type="molecule type" value="Genomic_DNA"/>
</dbReference>
<dbReference type="InterPro" id="IPR011701">
    <property type="entry name" value="MFS"/>
</dbReference>
<keyword evidence="2" id="KW-0472">Membrane</keyword>
<feature type="compositionally biased region" description="Low complexity" evidence="1">
    <location>
        <begin position="348"/>
        <end position="364"/>
    </location>
</feature>
<feature type="transmembrane region" description="Helical" evidence="2">
    <location>
        <begin position="423"/>
        <end position="446"/>
    </location>
</feature>
<feature type="transmembrane region" description="Helical" evidence="2">
    <location>
        <begin position="582"/>
        <end position="605"/>
    </location>
</feature>
<dbReference type="SUPFAM" id="SSF103473">
    <property type="entry name" value="MFS general substrate transporter"/>
    <property type="match status" value="1"/>
</dbReference>
<name>A0A8J5XJD8_DIALT</name>
<organism evidence="3 4">
    <name type="scientific">Diacronema lutheri</name>
    <name type="common">Unicellular marine alga</name>
    <name type="synonym">Monochrysis lutheri</name>
    <dbReference type="NCBI Taxonomy" id="2081491"/>
    <lineage>
        <taxon>Eukaryota</taxon>
        <taxon>Haptista</taxon>
        <taxon>Haptophyta</taxon>
        <taxon>Pavlovophyceae</taxon>
        <taxon>Pavlovales</taxon>
        <taxon>Pavlovaceae</taxon>
        <taxon>Diacronema</taxon>
    </lineage>
</organism>
<feature type="transmembrane region" description="Helical" evidence="2">
    <location>
        <begin position="458"/>
        <end position="478"/>
    </location>
</feature>
<feature type="transmembrane region" description="Helical" evidence="2">
    <location>
        <begin position="49"/>
        <end position="68"/>
    </location>
</feature>
<gene>
    <name evidence="3" type="ORF">KFE25_005288</name>
</gene>
<evidence type="ECO:0000256" key="1">
    <source>
        <dbReference type="SAM" id="MobiDB-lite"/>
    </source>
</evidence>
<keyword evidence="4" id="KW-1185">Reference proteome</keyword>
<dbReference type="InterPro" id="IPR036259">
    <property type="entry name" value="MFS_trans_sf"/>
</dbReference>
<proteinExistence type="predicted"/>
<evidence type="ECO:0000256" key="2">
    <source>
        <dbReference type="SAM" id="Phobius"/>
    </source>
</evidence>
<dbReference type="OrthoDB" id="541403at2759"/>